<evidence type="ECO:0008006" key="3">
    <source>
        <dbReference type="Google" id="ProtNLM"/>
    </source>
</evidence>
<reference evidence="1 2" key="1">
    <citation type="submission" date="2020-04" db="EMBL/GenBank/DDBJ databases">
        <authorList>
            <person name="De Canck E."/>
        </authorList>
    </citation>
    <scope>NUCLEOTIDE SEQUENCE [LARGE SCALE GENOMIC DNA]</scope>
    <source>
        <strain evidence="1 2">LMG 26690</strain>
    </source>
</reference>
<dbReference type="Proteomes" id="UP000494214">
    <property type="component" value="Unassembled WGS sequence"/>
</dbReference>
<gene>
    <name evidence="1" type="ORF">LMG26690_02163</name>
</gene>
<dbReference type="PIRSF" id="PIRSF034586">
    <property type="entry name" value="Vir_effector_SfrC"/>
    <property type="match status" value="1"/>
</dbReference>
<protein>
    <recommendedName>
        <fullName evidence="3">Virulence factor</fullName>
    </recommendedName>
</protein>
<keyword evidence="2" id="KW-1185">Reference proteome</keyword>
<dbReference type="InterPro" id="IPR017030">
    <property type="entry name" value="Vir_effector_SfrC"/>
</dbReference>
<dbReference type="EMBL" id="CADIJM010000003">
    <property type="protein sequence ID" value="CAB3692252.1"/>
    <property type="molecule type" value="Genomic_DNA"/>
</dbReference>
<name>A0A6S6ZUV0_9BURK</name>
<proteinExistence type="predicted"/>
<accession>A0A6S6ZUV0</accession>
<evidence type="ECO:0000313" key="1">
    <source>
        <dbReference type="EMBL" id="CAB3692252.1"/>
    </source>
</evidence>
<sequence>MSESQEKIANQWRAIHRGAGRAIAWIDAVRGNSKRLDDKADALIHGLRRTSNKARSLERAAGHPMAIGFFGLSQAGKSYLISTLAASEDGRLETEYGGQRVDFLTSVNPSGGGSEATGLVTRFTRTKPAIQDAAYPIEVRLFREIDLAKILANAWFKDFDQGKVEYKINGNGIKSILERFADRVLHEPQPGVSADDVVSLWDYVSDSFGNHVQALEGDLKSGYWPQAVALAPRLSPADRAEFFSLLWGEERELTKVYAQMAESLRAIGNADVAHIPLDAVQDHSDGPPSIMNVTMLDQIGGGDGATIKVRAVKGGALGEPVSIRRSNLAALTTELVFPLVNPPRERSLETVDLLDFPGYRGRYDKARLSEIPNNPVGELLRRGKVAYLFELYTENQEMNGLVLCTPAHKQPETSAVVPVLDRWVRRTQGDSGRDRAEKSGLLWAVTMFNARVTDMLQKEDKWHQEWKGLNDIAFKIYESLDFMRDWKGGKPFSNTFLVRTPSYSDFTTKDGHREVAVSPEKRDALSRMRESFINADALRSRFPQAGEAWDAMMQLDDGGMGRMAGAIAQISDIGFKLDRLRSQVEDAHHTIADVGVGLFYREGSDVEAARKKKRELADKVAPVLRGIAENPKAYFILSELMHALEIPSEALRNLYLNGADVPQARQVQAEAKAAPASTGDDLFASLLDSGSGGGDDAPASAAADVLVDTYEHWFADSAFKLWLNHLSEIPARTRQHAMLKNIPQDVLEIVVEELRNAAYRDNAIGHNLPKQMLLSLLARSDSASKRDQMVMSQVLRVQMVLRDFIAWLGYPGMNDDDKPASASVANGKVFAKTTSLDAATGLPDLPEKNEMGKGREFLKDWVACLTDMIVKNAGYTAGQEISDEQNEALGAIIADIRKG</sequence>
<organism evidence="1 2">
    <name type="scientific">Achromobacter animicus</name>
    <dbReference type="NCBI Taxonomy" id="1389935"/>
    <lineage>
        <taxon>Bacteria</taxon>
        <taxon>Pseudomonadati</taxon>
        <taxon>Pseudomonadota</taxon>
        <taxon>Betaproteobacteria</taxon>
        <taxon>Burkholderiales</taxon>
        <taxon>Alcaligenaceae</taxon>
        <taxon>Achromobacter</taxon>
    </lineage>
</organism>
<evidence type="ECO:0000313" key="2">
    <source>
        <dbReference type="Proteomes" id="UP000494214"/>
    </source>
</evidence>
<dbReference type="Pfam" id="PF10139">
    <property type="entry name" value="Virul_Fac"/>
    <property type="match status" value="1"/>
</dbReference>
<dbReference type="RefSeq" id="WP_175123088.1">
    <property type="nucleotide sequence ID" value="NZ_CADIJM010000003.1"/>
</dbReference>
<dbReference type="AlphaFoldDB" id="A0A6S6ZUV0"/>